<evidence type="ECO:0000256" key="1">
    <source>
        <dbReference type="ARBA" id="ARBA00006886"/>
    </source>
</evidence>
<dbReference type="Proteomes" id="UP000799439">
    <property type="component" value="Unassembled WGS sequence"/>
</dbReference>
<keyword evidence="5" id="KW-1185">Reference proteome</keyword>
<comment type="similarity">
    <text evidence="1">Belongs to the AB hydrolase superfamily. MetX family.</text>
</comment>
<reference evidence="4" key="1">
    <citation type="journal article" date="2020" name="Stud. Mycol.">
        <title>101 Dothideomycetes genomes: a test case for predicting lifestyles and emergence of pathogens.</title>
        <authorList>
            <person name="Haridas S."/>
            <person name="Albert R."/>
            <person name="Binder M."/>
            <person name="Bloem J."/>
            <person name="Labutti K."/>
            <person name="Salamov A."/>
            <person name="Andreopoulos B."/>
            <person name="Baker S."/>
            <person name="Barry K."/>
            <person name="Bills G."/>
            <person name="Bluhm B."/>
            <person name="Cannon C."/>
            <person name="Castanera R."/>
            <person name="Culley D."/>
            <person name="Daum C."/>
            <person name="Ezra D."/>
            <person name="Gonzalez J."/>
            <person name="Henrissat B."/>
            <person name="Kuo A."/>
            <person name="Liang C."/>
            <person name="Lipzen A."/>
            <person name="Lutzoni F."/>
            <person name="Magnuson J."/>
            <person name="Mondo S."/>
            <person name="Nolan M."/>
            <person name="Ohm R."/>
            <person name="Pangilinan J."/>
            <person name="Park H.-J."/>
            <person name="Ramirez L."/>
            <person name="Alfaro M."/>
            <person name="Sun H."/>
            <person name="Tritt A."/>
            <person name="Yoshinaga Y."/>
            <person name="Zwiers L.-H."/>
            <person name="Turgeon B."/>
            <person name="Goodwin S."/>
            <person name="Spatafora J."/>
            <person name="Crous P."/>
            <person name="Grigoriev I."/>
        </authorList>
    </citation>
    <scope>NUCLEOTIDE SEQUENCE</scope>
    <source>
        <strain evidence="4">CBS 260.36</strain>
    </source>
</reference>
<organism evidence="4 5">
    <name type="scientific">Myriangium duriaei CBS 260.36</name>
    <dbReference type="NCBI Taxonomy" id="1168546"/>
    <lineage>
        <taxon>Eukaryota</taxon>
        <taxon>Fungi</taxon>
        <taxon>Dikarya</taxon>
        <taxon>Ascomycota</taxon>
        <taxon>Pezizomycotina</taxon>
        <taxon>Dothideomycetes</taxon>
        <taxon>Dothideomycetidae</taxon>
        <taxon>Myriangiales</taxon>
        <taxon>Myriangiaceae</taxon>
        <taxon>Myriangium</taxon>
    </lineage>
</organism>
<dbReference type="PANTHER" id="PTHR32268">
    <property type="entry name" value="HOMOSERINE O-ACETYLTRANSFERASE"/>
    <property type="match status" value="1"/>
</dbReference>
<gene>
    <name evidence="4" type="ORF">K461DRAFT_328974</name>
</gene>
<dbReference type="OrthoDB" id="9972683at2759"/>
<evidence type="ECO:0000256" key="2">
    <source>
        <dbReference type="SAM" id="MobiDB-lite"/>
    </source>
</evidence>
<dbReference type="EMBL" id="ML996089">
    <property type="protein sequence ID" value="KAF2150843.1"/>
    <property type="molecule type" value="Genomic_DNA"/>
</dbReference>
<evidence type="ECO:0000313" key="4">
    <source>
        <dbReference type="EMBL" id="KAF2150843.1"/>
    </source>
</evidence>
<comment type="caution">
    <text evidence="4">The sequence shown here is derived from an EMBL/GenBank/DDBJ whole genome shotgun (WGS) entry which is preliminary data.</text>
</comment>
<protein>
    <submittedName>
        <fullName evidence="4">Homoserine acetyltransferase</fullName>
    </submittedName>
</protein>
<proteinExistence type="inferred from homology"/>
<dbReference type="InterPro" id="IPR000073">
    <property type="entry name" value="AB_hydrolase_1"/>
</dbReference>
<dbReference type="NCBIfam" id="NF005757">
    <property type="entry name" value="PRK07581.1"/>
    <property type="match status" value="1"/>
</dbReference>
<dbReference type="GO" id="GO:0016747">
    <property type="term" value="F:acyltransferase activity, transferring groups other than amino-acyl groups"/>
    <property type="evidence" value="ECO:0007669"/>
    <property type="project" value="InterPro"/>
</dbReference>
<evidence type="ECO:0000259" key="3">
    <source>
        <dbReference type="Pfam" id="PF00561"/>
    </source>
</evidence>
<dbReference type="AlphaFoldDB" id="A0A9P4J1T8"/>
<feature type="domain" description="AB hydrolase-1" evidence="3">
    <location>
        <begin position="69"/>
        <end position="148"/>
    </location>
</feature>
<dbReference type="PANTHER" id="PTHR32268:SF15">
    <property type="entry name" value="HOMOSERINE ACETYLTRANSFERASE FAMILY PROTEIN (AFU_ORTHOLOGUE AFUA_1G15350)"/>
    <property type="match status" value="1"/>
</dbReference>
<accession>A0A9P4J1T8</accession>
<evidence type="ECO:0000313" key="5">
    <source>
        <dbReference type="Proteomes" id="UP000799439"/>
    </source>
</evidence>
<name>A0A9P4J1T8_9PEZI</name>
<feature type="region of interest" description="Disordered" evidence="2">
    <location>
        <begin position="360"/>
        <end position="384"/>
    </location>
</feature>
<dbReference type="InterPro" id="IPR008220">
    <property type="entry name" value="HAT_MetX-like"/>
</dbReference>
<dbReference type="SUPFAM" id="SSF53474">
    <property type="entry name" value="alpha/beta-Hydrolases"/>
    <property type="match status" value="1"/>
</dbReference>
<sequence>MTTPTTDHKLYELGDFSLQRGGLIPSATLAYKTFGSPSSPAIIYPTWYSGLIADNEWLIGADHTLDPGKYYIIVVALFGNGQSSSPSNTPDLRPWPRVTFYDNVRAQKELVTKKLGVEKAFAVVGWSMGAGQTYQWATQYPDFMSVLVPFCGAAKTSLHNQVFLEGVKSALIAARGGVSAGICSGESYPSISSSSATWTDAQRETGLKALGRVYAGWGFSQTFYRARLYESVLGFKDLEDFMTGFWETWALSKDPENMLAMLWTWQAGDCSLQEPYGGNFEAAMRAIKARILVLPGETDLYFPPEDSQYEVQCMRPGVGECVPFPSIWGHWAGGPGQSKEDVKWLDEKLKKLFAEVENEEGKEGGKGAVKEMERMKLSGTTKDD</sequence>
<dbReference type="Gene3D" id="3.40.50.1820">
    <property type="entry name" value="alpha/beta hydrolase"/>
    <property type="match status" value="1"/>
</dbReference>
<dbReference type="InterPro" id="IPR029058">
    <property type="entry name" value="AB_hydrolase_fold"/>
</dbReference>
<dbReference type="Pfam" id="PF00561">
    <property type="entry name" value="Abhydrolase_1"/>
    <property type="match status" value="1"/>
</dbReference>